<reference evidence="3 4" key="1">
    <citation type="submission" date="2020-07" db="EMBL/GenBank/DDBJ databases">
        <title>Sequencing the genomes of 1000 actinobacteria strains.</title>
        <authorList>
            <person name="Klenk H.-P."/>
        </authorList>
    </citation>
    <scope>NUCLEOTIDE SEQUENCE [LARGE SCALE GENOMIC DNA]</scope>
    <source>
        <strain evidence="3 4">DSM 22083</strain>
    </source>
</reference>
<dbReference type="AlphaFoldDB" id="A0A7Y9IE33"/>
<protein>
    <submittedName>
        <fullName evidence="3">Putative amidohydrolase</fullName>
    </submittedName>
</protein>
<proteinExistence type="inferred from homology"/>
<dbReference type="PANTHER" id="PTHR23088:SF27">
    <property type="entry name" value="DEAMINATED GLUTATHIONE AMIDASE"/>
    <property type="match status" value="1"/>
</dbReference>
<evidence type="ECO:0000256" key="1">
    <source>
        <dbReference type="ARBA" id="ARBA00010613"/>
    </source>
</evidence>
<dbReference type="GO" id="GO:0016787">
    <property type="term" value="F:hydrolase activity"/>
    <property type="evidence" value="ECO:0007669"/>
    <property type="project" value="UniProtKB-KW"/>
</dbReference>
<dbReference type="PROSITE" id="PS50263">
    <property type="entry name" value="CN_HYDROLASE"/>
    <property type="match status" value="1"/>
</dbReference>
<dbReference type="InterPro" id="IPR003010">
    <property type="entry name" value="C-N_Hydrolase"/>
</dbReference>
<dbReference type="Gene3D" id="3.60.110.10">
    <property type="entry name" value="Carbon-nitrogen hydrolase"/>
    <property type="match status" value="1"/>
</dbReference>
<dbReference type="EMBL" id="JACCBU010000001">
    <property type="protein sequence ID" value="NYE75236.1"/>
    <property type="molecule type" value="Genomic_DNA"/>
</dbReference>
<dbReference type="PROSITE" id="PS01227">
    <property type="entry name" value="UPF0012"/>
    <property type="match status" value="1"/>
</dbReference>
<evidence type="ECO:0000313" key="4">
    <source>
        <dbReference type="Proteomes" id="UP000569914"/>
    </source>
</evidence>
<evidence type="ECO:0000259" key="2">
    <source>
        <dbReference type="PROSITE" id="PS50263"/>
    </source>
</evidence>
<comment type="similarity">
    <text evidence="1">Belongs to the carbon-nitrogen hydrolase superfamily. NIT1/NIT2 family.</text>
</comment>
<dbReference type="SUPFAM" id="SSF56317">
    <property type="entry name" value="Carbon-nitrogen hydrolase"/>
    <property type="match status" value="1"/>
</dbReference>
<dbReference type="CDD" id="cd07581">
    <property type="entry name" value="nitrilase_3"/>
    <property type="match status" value="1"/>
</dbReference>
<sequence>MTRIALAQLVSGPDPARNLDLVAEQTAAAAAAGASLVIFPEATMRCFGRSLAEVAEPLDGPWATRVREIAREAGITVAAGMFTPTGDGRVTNTLLITGPDVDARYDKVHLFDAFGFTESRTVAPGQDLVVVELAGLRIGCAICYDLRFPELFTRLADRGAQLIMVPASWGAGPGKLDQWRLLVRARALDSTTFVAACGQADPSTLGIETVGSAPTGVGGSLVVGPNGAVIAEAGIAPELLVADLDPDTIGPIRDQLPVLANRRLG</sequence>
<dbReference type="Proteomes" id="UP000569914">
    <property type="component" value="Unassembled WGS sequence"/>
</dbReference>
<name>A0A7Y9IE33_9ACTN</name>
<keyword evidence="4" id="KW-1185">Reference proteome</keyword>
<accession>A0A7Y9IE33</accession>
<gene>
    <name evidence="3" type="ORF">BKA15_006565</name>
</gene>
<feature type="domain" description="CN hydrolase" evidence="2">
    <location>
        <begin position="2"/>
        <end position="246"/>
    </location>
</feature>
<keyword evidence="3" id="KW-0378">Hydrolase</keyword>
<evidence type="ECO:0000313" key="3">
    <source>
        <dbReference type="EMBL" id="NYE75236.1"/>
    </source>
</evidence>
<dbReference type="Pfam" id="PF00795">
    <property type="entry name" value="CN_hydrolase"/>
    <property type="match status" value="1"/>
</dbReference>
<comment type="caution">
    <text evidence="3">The sequence shown here is derived from an EMBL/GenBank/DDBJ whole genome shotgun (WGS) entry which is preliminary data.</text>
</comment>
<dbReference type="PANTHER" id="PTHR23088">
    <property type="entry name" value="NITRILASE-RELATED"/>
    <property type="match status" value="1"/>
</dbReference>
<organism evidence="3 4">
    <name type="scientific">Microlunatus parietis</name>
    <dbReference type="NCBI Taxonomy" id="682979"/>
    <lineage>
        <taxon>Bacteria</taxon>
        <taxon>Bacillati</taxon>
        <taxon>Actinomycetota</taxon>
        <taxon>Actinomycetes</taxon>
        <taxon>Propionibacteriales</taxon>
        <taxon>Propionibacteriaceae</taxon>
        <taxon>Microlunatus</taxon>
    </lineage>
</organism>
<dbReference type="InterPro" id="IPR001110">
    <property type="entry name" value="UPF0012_CS"/>
</dbReference>
<dbReference type="RefSeq" id="WP_179757775.1">
    <property type="nucleotide sequence ID" value="NZ_JACCBU010000001.1"/>
</dbReference>
<dbReference type="InterPro" id="IPR036526">
    <property type="entry name" value="C-N_Hydrolase_sf"/>
</dbReference>